<keyword evidence="2" id="KW-0812">Transmembrane</keyword>
<reference evidence="5" key="1">
    <citation type="submission" date="2016-10" db="EMBL/GenBank/DDBJ databases">
        <authorList>
            <person name="Varghese N."/>
            <person name="Submissions S."/>
        </authorList>
    </citation>
    <scope>NUCLEOTIDE SEQUENCE [LARGE SCALE GENOMIC DNA]</scope>
    <source>
        <strain evidence="5">DSM 44142</strain>
    </source>
</reference>
<keyword evidence="5" id="KW-1185">Reference proteome</keyword>
<proteinExistence type="predicted"/>
<evidence type="ECO:0000256" key="1">
    <source>
        <dbReference type="SAM" id="MobiDB-lite"/>
    </source>
</evidence>
<feature type="transmembrane region" description="Helical" evidence="2">
    <location>
        <begin position="56"/>
        <end position="75"/>
    </location>
</feature>
<sequence length="87" mass="8579">MRGVSNDGDGPTSGKQGDEERTPGPWSDKGYNKLALGLAIGAVLGVAIGTSLGNPAVGIGIGLALGIAFATAFGYRAGGDGEDDEDD</sequence>
<feature type="region of interest" description="Disordered" evidence="1">
    <location>
        <begin position="1"/>
        <end position="28"/>
    </location>
</feature>
<name>A0A1H1DC28_9ACTN</name>
<keyword evidence="2" id="KW-1133">Transmembrane helix</keyword>
<feature type="domain" description="Glycine zipper-like" evidence="3">
    <location>
        <begin position="33"/>
        <end position="74"/>
    </location>
</feature>
<dbReference type="Pfam" id="PF26273">
    <property type="entry name" value="Gly_zipper"/>
    <property type="match status" value="1"/>
</dbReference>
<protein>
    <recommendedName>
        <fullName evidence="3">Glycine zipper-like domain-containing protein</fullName>
    </recommendedName>
</protein>
<dbReference type="EMBL" id="FNLF01000002">
    <property type="protein sequence ID" value="SDQ73778.1"/>
    <property type="molecule type" value="Genomic_DNA"/>
</dbReference>
<dbReference type="InterPro" id="IPR058598">
    <property type="entry name" value="Gly_zipper-like_dom"/>
</dbReference>
<feature type="transmembrane region" description="Helical" evidence="2">
    <location>
        <begin position="31"/>
        <end position="50"/>
    </location>
</feature>
<evidence type="ECO:0000259" key="3">
    <source>
        <dbReference type="Pfam" id="PF26273"/>
    </source>
</evidence>
<organism evidence="4 5">
    <name type="scientific">Tsukamurella pulmonis</name>
    <dbReference type="NCBI Taxonomy" id="47312"/>
    <lineage>
        <taxon>Bacteria</taxon>
        <taxon>Bacillati</taxon>
        <taxon>Actinomycetota</taxon>
        <taxon>Actinomycetes</taxon>
        <taxon>Mycobacteriales</taxon>
        <taxon>Tsukamurellaceae</taxon>
        <taxon>Tsukamurella</taxon>
    </lineage>
</organism>
<keyword evidence="2" id="KW-0472">Membrane</keyword>
<evidence type="ECO:0000313" key="4">
    <source>
        <dbReference type="EMBL" id="SDQ73778.1"/>
    </source>
</evidence>
<evidence type="ECO:0000313" key="5">
    <source>
        <dbReference type="Proteomes" id="UP000183053"/>
    </source>
</evidence>
<gene>
    <name evidence="4" type="ORF">SAMN04489765_1643</name>
</gene>
<dbReference type="Proteomes" id="UP000183053">
    <property type="component" value="Unassembled WGS sequence"/>
</dbReference>
<dbReference type="AlphaFoldDB" id="A0A1H1DC28"/>
<accession>A0A1H1DC28</accession>
<evidence type="ECO:0000256" key="2">
    <source>
        <dbReference type="SAM" id="Phobius"/>
    </source>
</evidence>